<dbReference type="SUPFAM" id="SSF51735">
    <property type="entry name" value="NAD(P)-binding Rossmann-fold domains"/>
    <property type="match status" value="1"/>
</dbReference>
<dbReference type="PROSITE" id="PS00061">
    <property type="entry name" value="ADH_SHORT"/>
    <property type="match status" value="1"/>
</dbReference>
<dbReference type="PANTHER" id="PTHR43618:SF8">
    <property type="entry name" value="7ALPHA-HYDROXYSTEROID DEHYDROGENASE"/>
    <property type="match status" value="1"/>
</dbReference>
<dbReference type="FunFam" id="3.40.50.720:FF:000084">
    <property type="entry name" value="Short-chain dehydrogenase reductase"/>
    <property type="match status" value="1"/>
</dbReference>
<dbReference type="EMBL" id="JACHNU010000002">
    <property type="protein sequence ID" value="MBB4662405.1"/>
    <property type="molecule type" value="Genomic_DNA"/>
</dbReference>
<evidence type="ECO:0000256" key="1">
    <source>
        <dbReference type="ARBA" id="ARBA00006484"/>
    </source>
</evidence>
<reference evidence="4 5" key="1">
    <citation type="submission" date="2020-08" db="EMBL/GenBank/DDBJ databases">
        <title>Genomic Encyclopedia of Archaeal and Bacterial Type Strains, Phase II (KMG-II): from individual species to whole genera.</title>
        <authorList>
            <person name="Goeker M."/>
        </authorList>
    </citation>
    <scope>NUCLEOTIDE SEQUENCE [LARGE SCALE GENOMIC DNA]</scope>
    <source>
        <strain evidence="4 5">DSM 23288</strain>
    </source>
</reference>
<dbReference type="Gene3D" id="3.40.50.720">
    <property type="entry name" value="NAD(P)-binding Rossmann-like Domain"/>
    <property type="match status" value="1"/>
</dbReference>
<dbReference type="GO" id="GO:0016491">
    <property type="term" value="F:oxidoreductase activity"/>
    <property type="evidence" value="ECO:0007669"/>
    <property type="project" value="UniProtKB-KW"/>
</dbReference>
<dbReference type="Pfam" id="PF13561">
    <property type="entry name" value="adh_short_C2"/>
    <property type="match status" value="1"/>
</dbReference>
<evidence type="ECO:0000313" key="4">
    <source>
        <dbReference type="EMBL" id="MBB4662405.1"/>
    </source>
</evidence>
<dbReference type="InterPro" id="IPR002347">
    <property type="entry name" value="SDR_fam"/>
</dbReference>
<dbReference type="AlphaFoldDB" id="A0A840IDH7"/>
<evidence type="ECO:0000313" key="5">
    <source>
        <dbReference type="Proteomes" id="UP000585272"/>
    </source>
</evidence>
<dbReference type="PRINTS" id="PR00080">
    <property type="entry name" value="SDRFAMILY"/>
</dbReference>
<dbReference type="PRINTS" id="PR00081">
    <property type="entry name" value="GDHRDH"/>
</dbReference>
<protein>
    <submittedName>
        <fullName evidence="4">NAD(P)-dependent dehydrogenase (Short-subunit alcohol dehydrogenase family)</fullName>
    </submittedName>
</protein>
<comment type="caution">
    <text evidence="4">The sequence shown here is derived from an EMBL/GenBank/DDBJ whole genome shotgun (WGS) entry which is preliminary data.</text>
</comment>
<keyword evidence="3" id="KW-0560">Oxidoreductase</keyword>
<dbReference type="InterPro" id="IPR020904">
    <property type="entry name" value="Sc_DH/Rdtase_CS"/>
</dbReference>
<name>A0A840IDH7_9ACTN</name>
<comment type="similarity">
    <text evidence="1">Belongs to the short-chain dehydrogenases/reductases (SDR) family.</text>
</comment>
<dbReference type="PANTHER" id="PTHR43618">
    <property type="entry name" value="7-ALPHA-HYDROXYSTEROID DEHYDROGENASE"/>
    <property type="match status" value="1"/>
</dbReference>
<keyword evidence="2" id="KW-0521">NADP</keyword>
<organism evidence="4 5">
    <name type="scientific">Conexibacter arvalis</name>
    <dbReference type="NCBI Taxonomy" id="912552"/>
    <lineage>
        <taxon>Bacteria</taxon>
        <taxon>Bacillati</taxon>
        <taxon>Actinomycetota</taxon>
        <taxon>Thermoleophilia</taxon>
        <taxon>Solirubrobacterales</taxon>
        <taxon>Conexibacteraceae</taxon>
        <taxon>Conexibacter</taxon>
    </lineage>
</organism>
<dbReference type="RefSeq" id="WP_183341573.1">
    <property type="nucleotide sequence ID" value="NZ_JACHNU010000002.1"/>
</dbReference>
<accession>A0A840IDH7</accession>
<proteinExistence type="inferred from homology"/>
<sequence length="274" mass="28393">MRRDSPPPDRDGARDRAAGAAALFDLTGCQALVTGGGTGIGRALASALLDAGANVTICGRRADPLEDAVAALGERGEIRAVRCDVTSEADVQRLVAAVGAVDILVNNAGYARPEAWDDVTLEQWRDVMSVNVEGPMRLCQLLMPAMMRRGWGRVVNVASLYATLAGDPARYPGRGIDIASYVASKHAVLGLTRHLAVVGGPAGVTVNALSPGMLPGTQDPPMSPEVVAALAAGAPVGRVGVEDDMRSALLFLASRESGFVTGQNVVVDGGWSVW</sequence>
<dbReference type="InterPro" id="IPR052178">
    <property type="entry name" value="Sec_Metab_Biosynth_SDR"/>
</dbReference>
<keyword evidence="5" id="KW-1185">Reference proteome</keyword>
<dbReference type="Proteomes" id="UP000585272">
    <property type="component" value="Unassembled WGS sequence"/>
</dbReference>
<evidence type="ECO:0000256" key="3">
    <source>
        <dbReference type="ARBA" id="ARBA00023002"/>
    </source>
</evidence>
<gene>
    <name evidence="4" type="ORF">BDZ31_001991</name>
</gene>
<evidence type="ECO:0000256" key="2">
    <source>
        <dbReference type="ARBA" id="ARBA00022857"/>
    </source>
</evidence>
<dbReference type="InterPro" id="IPR036291">
    <property type="entry name" value="NAD(P)-bd_dom_sf"/>
</dbReference>